<dbReference type="Proteomes" id="UP001162131">
    <property type="component" value="Unassembled WGS sequence"/>
</dbReference>
<dbReference type="SMART" id="SM00220">
    <property type="entry name" value="S_TKc"/>
    <property type="match status" value="1"/>
</dbReference>
<evidence type="ECO:0000313" key="15">
    <source>
        <dbReference type="Proteomes" id="UP001162131"/>
    </source>
</evidence>
<dbReference type="FunFam" id="3.30.200.20:FF:000097">
    <property type="entry name" value="Probable serine/threonine-protein kinase nek1"/>
    <property type="match status" value="1"/>
</dbReference>
<dbReference type="GO" id="GO:0004674">
    <property type="term" value="F:protein serine/threonine kinase activity"/>
    <property type="evidence" value="ECO:0007669"/>
    <property type="project" value="UniProtKB-KW"/>
</dbReference>
<accession>A0AAU9I8Q7</accession>
<dbReference type="InterPro" id="IPR017441">
    <property type="entry name" value="Protein_kinase_ATP_BS"/>
</dbReference>
<evidence type="ECO:0000256" key="4">
    <source>
        <dbReference type="ARBA" id="ARBA00022679"/>
    </source>
</evidence>
<dbReference type="InterPro" id="IPR011009">
    <property type="entry name" value="Kinase-like_dom_sf"/>
</dbReference>
<feature type="compositionally biased region" description="Basic and acidic residues" evidence="12">
    <location>
        <begin position="306"/>
        <end position="316"/>
    </location>
</feature>
<evidence type="ECO:0000256" key="2">
    <source>
        <dbReference type="ARBA" id="ARBA00012513"/>
    </source>
</evidence>
<evidence type="ECO:0000256" key="5">
    <source>
        <dbReference type="ARBA" id="ARBA00022741"/>
    </source>
</evidence>
<dbReference type="AlphaFoldDB" id="A0AAU9I8Q7"/>
<evidence type="ECO:0000256" key="11">
    <source>
        <dbReference type="RuleBase" id="RU000304"/>
    </source>
</evidence>
<keyword evidence="3 11" id="KW-0723">Serine/threonine-protein kinase</keyword>
<comment type="caution">
    <text evidence="14">The sequence shown here is derived from an EMBL/GenBank/DDBJ whole genome shotgun (WGS) entry which is preliminary data.</text>
</comment>
<name>A0AAU9I8Q7_9CILI</name>
<dbReference type="PANTHER" id="PTHR44899">
    <property type="entry name" value="CAMK FAMILY PROTEIN KINASE"/>
    <property type="match status" value="1"/>
</dbReference>
<dbReference type="Gene3D" id="3.30.200.20">
    <property type="entry name" value="Phosphorylase Kinase, domain 1"/>
    <property type="match status" value="1"/>
</dbReference>
<evidence type="ECO:0000259" key="13">
    <source>
        <dbReference type="PROSITE" id="PS50011"/>
    </source>
</evidence>
<evidence type="ECO:0000313" key="14">
    <source>
        <dbReference type="EMBL" id="CAG9310350.1"/>
    </source>
</evidence>
<comment type="catalytic activity">
    <reaction evidence="8">
        <text>L-threonyl-[protein] + ATP = O-phospho-L-threonyl-[protein] + ADP + H(+)</text>
        <dbReference type="Rhea" id="RHEA:46608"/>
        <dbReference type="Rhea" id="RHEA-COMP:11060"/>
        <dbReference type="Rhea" id="RHEA-COMP:11605"/>
        <dbReference type="ChEBI" id="CHEBI:15378"/>
        <dbReference type="ChEBI" id="CHEBI:30013"/>
        <dbReference type="ChEBI" id="CHEBI:30616"/>
        <dbReference type="ChEBI" id="CHEBI:61977"/>
        <dbReference type="ChEBI" id="CHEBI:456216"/>
        <dbReference type="EC" id="2.7.11.1"/>
    </reaction>
</comment>
<gene>
    <name evidence="14" type="ORF">BSTOLATCC_MIC1202</name>
</gene>
<dbReference type="PANTHER" id="PTHR44899:SF3">
    <property type="entry name" value="SERINE_THREONINE-PROTEIN KINASE NEK1"/>
    <property type="match status" value="1"/>
</dbReference>
<evidence type="ECO:0000256" key="9">
    <source>
        <dbReference type="ARBA" id="ARBA00048679"/>
    </source>
</evidence>
<feature type="domain" description="Protein kinase" evidence="13">
    <location>
        <begin position="6"/>
        <end position="262"/>
    </location>
</feature>
<keyword evidence="7 10" id="KW-0067">ATP-binding</keyword>
<dbReference type="PROSITE" id="PS00108">
    <property type="entry name" value="PROTEIN_KINASE_ST"/>
    <property type="match status" value="1"/>
</dbReference>
<sequence>MSLDSFEIIKSLGEGAYSTVSLVKRKDDGQMYALKKVKLGPLKPKEKRNALTEVRILASIAHPNVISYKEAFIDEESESLCLVMEYADSGDLYQRICYYQKKGRYMSENFVWNVLIQLLRGLKVLHELDVLHRDLKSANVFLNKDGTVKLGDMNVSKVAKQGLLYTQTGTPYYASPEVWKDKPYDYKSDMWSLGCVVYEAATLNPPFKAEDMNGLFQKVIKGEYPPIPRMFSKELSKVIGQLLQVEPSARPSCEQLLKSSIIKKHSGKYEESPEESQENSLIDAIKVSDNIKIISSSLPKPNYGDNRSEPTPERPSKKSTWKINSFSHRSIKNEEKRSPSKISIEVLKESYGALKLPKIKYPVKTKMNPVKIRNSKGNIFSTRSLPLQYAVQMERLQRIKEVYLARSVPVSLSPVRRAAPIKPPSKAQLWT</sequence>
<dbReference type="Gene3D" id="1.10.510.10">
    <property type="entry name" value="Transferase(Phosphotransferase) domain 1"/>
    <property type="match status" value="1"/>
</dbReference>
<proteinExistence type="inferred from homology"/>
<comment type="similarity">
    <text evidence="1">Belongs to the protein kinase superfamily. NEK Ser/Thr protein kinase family. NIMA subfamily.</text>
</comment>
<evidence type="ECO:0000256" key="3">
    <source>
        <dbReference type="ARBA" id="ARBA00022527"/>
    </source>
</evidence>
<dbReference type="InterPro" id="IPR000719">
    <property type="entry name" value="Prot_kinase_dom"/>
</dbReference>
<evidence type="ECO:0000256" key="8">
    <source>
        <dbReference type="ARBA" id="ARBA00047899"/>
    </source>
</evidence>
<feature type="region of interest" description="Disordered" evidence="12">
    <location>
        <begin position="296"/>
        <end position="320"/>
    </location>
</feature>
<dbReference type="EMBL" id="CAJZBQ010000002">
    <property type="protein sequence ID" value="CAG9310350.1"/>
    <property type="molecule type" value="Genomic_DNA"/>
</dbReference>
<protein>
    <recommendedName>
        <fullName evidence="2">non-specific serine/threonine protein kinase</fullName>
        <ecNumber evidence="2">2.7.11.1</ecNumber>
    </recommendedName>
</protein>
<evidence type="ECO:0000256" key="7">
    <source>
        <dbReference type="ARBA" id="ARBA00022840"/>
    </source>
</evidence>
<dbReference type="InterPro" id="IPR008271">
    <property type="entry name" value="Ser/Thr_kinase_AS"/>
</dbReference>
<evidence type="ECO:0000256" key="6">
    <source>
        <dbReference type="ARBA" id="ARBA00022777"/>
    </source>
</evidence>
<evidence type="ECO:0000256" key="12">
    <source>
        <dbReference type="SAM" id="MobiDB-lite"/>
    </source>
</evidence>
<keyword evidence="15" id="KW-1185">Reference proteome</keyword>
<evidence type="ECO:0000256" key="1">
    <source>
        <dbReference type="ARBA" id="ARBA00010886"/>
    </source>
</evidence>
<dbReference type="PROSITE" id="PS50011">
    <property type="entry name" value="PROTEIN_KINASE_DOM"/>
    <property type="match status" value="1"/>
</dbReference>
<keyword evidence="6" id="KW-0418">Kinase</keyword>
<dbReference type="PROSITE" id="PS00107">
    <property type="entry name" value="PROTEIN_KINASE_ATP"/>
    <property type="match status" value="1"/>
</dbReference>
<dbReference type="SUPFAM" id="SSF56112">
    <property type="entry name" value="Protein kinase-like (PK-like)"/>
    <property type="match status" value="1"/>
</dbReference>
<dbReference type="InterPro" id="IPR051131">
    <property type="entry name" value="NEK_Ser/Thr_kinase_NIMA"/>
</dbReference>
<reference evidence="14" key="1">
    <citation type="submission" date="2021-09" db="EMBL/GenBank/DDBJ databases">
        <authorList>
            <consortium name="AG Swart"/>
            <person name="Singh M."/>
            <person name="Singh A."/>
            <person name="Seah K."/>
            <person name="Emmerich C."/>
        </authorList>
    </citation>
    <scope>NUCLEOTIDE SEQUENCE</scope>
    <source>
        <strain evidence="14">ATCC30299</strain>
    </source>
</reference>
<keyword evidence="4" id="KW-0808">Transferase</keyword>
<dbReference type="EC" id="2.7.11.1" evidence="2"/>
<organism evidence="14 15">
    <name type="scientific">Blepharisma stoltei</name>
    <dbReference type="NCBI Taxonomy" id="1481888"/>
    <lineage>
        <taxon>Eukaryota</taxon>
        <taxon>Sar</taxon>
        <taxon>Alveolata</taxon>
        <taxon>Ciliophora</taxon>
        <taxon>Postciliodesmatophora</taxon>
        <taxon>Heterotrichea</taxon>
        <taxon>Heterotrichida</taxon>
        <taxon>Blepharismidae</taxon>
        <taxon>Blepharisma</taxon>
    </lineage>
</organism>
<evidence type="ECO:0000256" key="10">
    <source>
        <dbReference type="PROSITE-ProRule" id="PRU10141"/>
    </source>
</evidence>
<dbReference type="Pfam" id="PF00069">
    <property type="entry name" value="Pkinase"/>
    <property type="match status" value="1"/>
</dbReference>
<dbReference type="GO" id="GO:0005524">
    <property type="term" value="F:ATP binding"/>
    <property type="evidence" value="ECO:0007669"/>
    <property type="project" value="UniProtKB-UniRule"/>
</dbReference>
<feature type="binding site" evidence="10">
    <location>
        <position position="35"/>
    </location>
    <ligand>
        <name>ATP</name>
        <dbReference type="ChEBI" id="CHEBI:30616"/>
    </ligand>
</feature>
<comment type="catalytic activity">
    <reaction evidence="9">
        <text>L-seryl-[protein] + ATP = O-phospho-L-seryl-[protein] + ADP + H(+)</text>
        <dbReference type="Rhea" id="RHEA:17989"/>
        <dbReference type="Rhea" id="RHEA-COMP:9863"/>
        <dbReference type="Rhea" id="RHEA-COMP:11604"/>
        <dbReference type="ChEBI" id="CHEBI:15378"/>
        <dbReference type="ChEBI" id="CHEBI:29999"/>
        <dbReference type="ChEBI" id="CHEBI:30616"/>
        <dbReference type="ChEBI" id="CHEBI:83421"/>
        <dbReference type="ChEBI" id="CHEBI:456216"/>
        <dbReference type="EC" id="2.7.11.1"/>
    </reaction>
</comment>
<keyword evidence="5 10" id="KW-0547">Nucleotide-binding</keyword>